<name>A0ABU2L0Q7_9ACTN</name>
<dbReference type="Pfam" id="PF06508">
    <property type="entry name" value="QueC"/>
    <property type="match status" value="1"/>
</dbReference>
<keyword evidence="2" id="KW-1185">Reference proteome</keyword>
<dbReference type="EMBL" id="JAVREK010000033">
    <property type="protein sequence ID" value="MDT0304991.1"/>
    <property type="molecule type" value="Genomic_DNA"/>
</dbReference>
<proteinExistence type="predicted"/>
<keyword evidence="1" id="KW-0436">Ligase</keyword>
<dbReference type="InterPro" id="IPR014729">
    <property type="entry name" value="Rossmann-like_a/b/a_fold"/>
</dbReference>
<dbReference type="InterPro" id="IPR018317">
    <property type="entry name" value="QueC"/>
</dbReference>
<evidence type="ECO:0000313" key="1">
    <source>
        <dbReference type="EMBL" id="MDT0304991.1"/>
    </source>
</evidence>
<dbReference type="GO" id="GO:0016874">
    <property type="term" value="F:ligase activity"/>
    <property type="evidence" value="ECO:0007669"/>
    <property type="project" value="UniProtKB-KW"/>
</dbReference>
<reference evidence="2" key="1">
    <citation type="submission" date="2023-07" db="EMBL/GenBank/DDBJ databases">
        <title>30 novel species of actinomycetes from the DSMZ collection.</title>
        <authorList>
            <person name="Nouioui I."/>
        </authorList>
    </citation>
    <scope>NUCLEOTIDE SEQUENCE [LARGE SCALE GENOMIC DNA]</scope>
    <source>
        <strain evidence="2">DSM 45055</strain>
    </source>
</reference>
<dbReference type="RefSeq" id="WP_311547504.1">
    <property type="nucleotide sequence ID" value="NZ_JAVREK010000033.1"/>
</dbReference>
<dbReference type="Proteomes" id="UP001183226">
    <property type="component" value="Unassembled WGS sequence"/>
</dbReference>
<dbReference type="SUPFAM" id="SSF52402">
    <property type="entry name" value="Adenine nucleotide alpha hydrolases-like"/>
    <property type="match status" value="1"/>
</dbReference>
<sequence>MVHTPFRFEYWHGDSGPWPLCWGLDARNRPNREVRALLESESPAADLWEIAASSYAVDHAVPRPRVDKWREKEPEWCRRLALDLPVRRLDFWREHGWLIERLLSWMTGDEWSFAFHAADWIPTYYQQPLISTAEMATVLFSGGLDSAAGLAVELEQRSHAALRLVTVVTNTRQQGHCKELARELAKHARRNGCDLDTAAFHLNMTRRRPRETSARTRGFVFLSAAIATAVAYTSPLIRVYENGTGAMNLACSWGQVGTQSARPVHPRTLDLMERIAGAVADHPVRIENPYSHTTKAELLAQVPSDYDAVLDATVSCDTGFSRRAATRHCGVCTSCLLRVQSILASDKDLGLPEPGNGSASKRTHPRAMLWQVDRLRHAFRDGPSWANLAREFPDIVCVPGSFDPATQRKLLGLFSRYAQEWRNDELSAALGGLLDET</sequence>
<evidence type="ECO:0000313" key="2">
    <source>
        <dbReference type="Proteomes" id="UP001183226"/>
    </source>
</evidence>
<dbReference type="EC" id="6.3.4.20" evidence="1"/>
<comment type="caution">
    <text evidence="1">The sequence shown here is derived from an EMBL/GenBank/DDBJ whole genome shotgun (WGS) entry which is preliminary data.</text>
</comment>
<dbReference type="Gene3D" id="3.40.50.620">
    <property type="entry name" value="HUPs"/>
    <property type="match status" value="1"/>
</dbReference>
<protein>
    <submittedName>
        <fullName evidence="1">7-cyano-7-deazaguanine synthase</fullName>
        <ecNumber evidence="1">6.3.4.20</ecNumber>
    </submittedName>
</protein>
<organism evidence="1 2">
    <name type="scientific">Streptomonospora wellingtoniae</name>
    <dbReference type="NCBI Taxonomy" id="3075544"/>
    <lineage>
        <taxon>Bacteria</taxon>
        <taxon>Bacillati</taxon>
        <taxon>Actinomycetota</taxon>
        <taxon>Actinomycetes</taxon>
        <taxon>Streptosporangiales</taxon>
        <taxon>Nocardiopsidaceae</taxon>
        <taxon>Streptomonospora</taxon>
    </lineage>
</organism>
<gene>
    <name evidence="1" type="ORF">RM446_22955</name>
</gene>
<accession>A0ABU2L0Q7</accession>